<feature type="compositionally biased region" description="Basic and acidic residues" evidence="1">
    <location>
        <begin position="196"/>
        <end position="207"/>
    </location>
</feature>
<comment type="caution">
    <text evidence="3">The sequence shown here is derived from an EMBL/GenBank/DDBJ whole genome shotgun (WGS) entry which is preliminary data.</text>
</comment>
<feature type="region of interest" description="Disordered" evidence="1">
    <location>
        <begin position="1"/>
        <end position="136"/>
    </location>
</feature>
<dbReference type="GO" id="GO:0046983">
    <property type="term" value="F:protein dimerization activity"/>
    <property type="evidence" value="ECO:0007669"/>
    <property type="project" value="InterPro"/>
</dbReference>
<dbReference type="PANTHER" id="PTHR46266">
    <property type="entry name" value="TRANSCRIPTION FACTOR TT8"/>
    <property type="match status" value="1"/>
</dbReference>
<accession>A0AAN6ZBX2</accession>
<evidence type="ECO:0000313" key="3">
    <source>
        <dbReference type="EMBL" id="KAK4132607.1"/>
    </source>
</evidence>
<evidence type="ECO:0000259" key="2">
    <source>
        <dbReference type="PROSITE" id="PS50888"/>
    </source>
</evidence>
<feature type="region of interest" description="Disordered" evidence="1">
    <location>
        <begin position="196"/>
        <end position="288"/>
    </location>
</feature>
<feature type="compositionally biased region" description="Low complexity" evidence="1">
    <location>
        <begin position="242"/>
        <end position="254"/>
    </location>
</feature>
<keyword evidence="4" id="KW-1185">Reference proteome</keyword>
<dbReference type="Proteomes" id="UP001304895">
    <property type="component" value="Unassembled WGS sequence"/>
</dbReference>
<dbReference type="PANTHER" id="PTHR46266:SF4">
    <property type="entry name" value="TRANSCRIPTION FACTOR TT8"/>
    <property type="match status" value="1"/>
</dbReference>
<feature type="domain" description="BHLH" evidence="2">
    <location>
        <begin position="134"/>
        <end position="184"/>
    </location>
</feature>
<dbReference type="InterPro" id="IPR011598">
    <property type="entry name" value="bHLH_dom"/>
</dbReference>
<reference evidence="3" key="1">
    <citation type="journal article" date="2023" name="Mol. Phylogenet. Evol.">
        <title>Genome-scale phylogeny and comparative genomics of the fungal order Sordariales.</title>
        <authorList>
            <person name="Hensen N."/>
            <person name="Bonometti L."/>
            <person name="Westerberg I."/>
            <person name="Brannstrom I.O."/>
            <person name="Guillou S."/>
            <person name="Cros-Aarteil S."/>
            <person name="Calhoun S."/>
            <person name="Haridas S."/>
            <person name="Kuo A."/>
            <person name="Mondo S."/>
            <person name="Pangilinan J."/>
            <person name="Riley R."/>
            <person name="LaButti K."/>
            <person name="Andreopoulos B."/>
            <person name="Lipzen A."/>
            <person name="Chen C."/>
            <person name="Yan M."/>
            <person name="Daum C."/>
            <person name="Ng V."/>
            <person name="Clum A."/>
            <person name="Steindorff A."/>
            <person name="Ohm R.A."/>
            <person name="Martin F."/>
            <person name="Silar P."/>
            <person name="Natvig D.O."/>
            <person name="Lalanne C."/>
            <person name="Gautier V."/>
            <person name="Ament-Velasquez S.L."/>
            <person name="Kruys A."/>
            <person name="Hutchinson M.I."/>
            <person name="Powell A.J."/>
            <person name="Barry K."/>
            <person name="Miller A.N."/>
            <person name="Grigoriev I.V."/>
            <person name="Debuchy R."/>
            <person name="Gladieux P."/>
            <person name="Hiltunen Thoren M."/>
            <person name="Johannesson H."/>
        </authorList>
    </citation>
    <scope>NUCLEOTIDE SEQUENCE</scope>
    <source>
        <strain evidence="3">CBS 123565</strain>
    </source>
</reference>
<feature type="compositionally biased region" description="Polar residues" evidence="1">
    <location>
        <begin position="1"/>
        <end position="16"/>
    </location>
</feature>
<name>A0AAN6ZBX2_9PEZI</name>
<dbReference type="Pfam" id="PF00010">
    <property type="entry name" value="HLH"/>
    <property type="match status" value="1"/>
</dbReference>
<dbReference type="SUPFAM" id="SSF47459">
    <property type="entry name" value="HLH, helix-loop-helix DNA-binding domain"/>
    <property type="match status" value="1"/>
</dbReference>
<sequence>MPRNTSLPTPASSTDMAAQDDSKMASLQLSFELPPPAVPSSSSGSMHYPSQPSETVKFRRRSSVVQAPPKEHFALPPPPTRSRKIIQMKPREESTSVTPTSSSKNASKAGSTTQAGGAKRKQPSTTSAAGKKIARKTAHSLIERRRRSKMNDEFAVLKGLIPACTGEMHKLAILQASIEYVRYLEDCVTQLKAQCRSEGKPVPEPRTLHSGLPSPSLGDAYDPSRNYTTAADACMPDVDMTSSSSEPSPQSSTPVAGRAQQPSISPALLPGVPRDRHNSCSSVSTDYHRYGYTTPATTSPLFGPQTYTNLQYPHSAFGSALTSPAILPQKDSDQEATAALLMLNQMDRRTSSSAGRGMSVRDLLG</sequence>
<evidence type="ECO:0000313" key="4">
    <source>
        <dbReference type="Proteomes" id="UP001304895"/>
    </source>
</evidence>
<protein>
    <recommendedName>
        <fullName evidence="2">BHLH domain-containing protein</fullName>
    </recommendedName>
</protein>
<dbReference type="InterPro" id="IPR036638">
    <property type="entry name" value="HLH_DNA-bd_sf"/>
</dbReference>
<feature type="compositionally biased region" description="Low complexity" evidence="1">
    <location>
        <begin position="39"/>
        <end position="53"/>
    </location>
</feature>
<feature type="compositionally biased region" description="Polar residues" evidence="1">
    <location>
        <begin position="104"/>
        <end position="115"/>
    </location>
</feature>
<evidence type="ECO:0000256" key="1">
    <source>
        <dbReference type="SAM" id="MobiDB-lite"/>
    </source>
</evidence>
<reference evidence="3" key="2">
    <citation type="submission" date="2023-05" db="EMBL/GenBank/DDBJ databases">
        <authorList>
            <consortium name="Lawrence Berkeley National Laboratory"/>
            <person name="Steindorff A."/>
            <person name="Hensen N."/>
            <person name="Bonometti L."/>
            <person name="Westerberg I."/>
            <person name="Brannstrom I.O."/>
            <person name="Guillou S."/>
            <person name="Cros-Aarteil S."/>
            <person name="Calhoun S."/>
            <person name="Haridas S."/>
            <person name="Kuo A."/>
            <person name="Mondo S."/>
            <person name="Pangilinan J."/>
            <person name="Riley R."/>
            <person name="Labutti K."/>
            <person name="Andreopoulos B."/>
            <person name="Lipzen A."/>
            <person name="Chen C."/>
            <person name="Yanf M."/>
            <person name="Daum C."/>
            <person name="Ng V."/>
            <person name="Clum A."/>
            <person name="Ohm R."/>
            <person name="Martin F."/>
            <person name="Silar P."/>
            <person name="Natvig D."/>
            <person name="Lalanne C."/>
            <person name="Gautier V."/>
            <person name="Ament-Velasquez S.L."/>
            <person name="Kruys A."/>
            <person name="Hutchinson M.I."/>
            <person name="Powell A.J."/>
            <person name="Barry K."/>
            <person name="Miller A.N."/>
            <person name="Grigoriev I.V."/>
            <person name="Debuchy R."/>
            <person name="Gladieux P."/>
            <person name="Thoren M.H."/>
            <person name="Johannesson H."/>
        </authorList>
    </citation>
    <scope>NUCLEOTIDE SEQUENCE</scope>
    <source>
        <strain evidence="3">CBS 123565</strain>
    </source>
</reference>
<organism evidence="3 4">
    <name type="scientific">Trichocladium antarcticum</name>
    <dbReference type="NCBI Taxonomy" id="1450529"/>
    <lineage>
        <taxon>Eukaryota</taxon>
        <taxon>Fungi</taxon>
        <taxon>Dikarya</taxon>
        <taxon>Ascomycota</taxon>
        <taxon>Pezizomycotina</taxon>
        <taxon>Sordariomycetes</taxon>
        <taxon>Sordariomycetidae</taxon>
        <taxon>Sordariales</taxon>
        <taxon>Chaetomiaceae</taxon>
        <taxon>Trichocladium</taxon>
    </lineage>
</organism>
<gene>
    <name evidence="3" type="ORF">BT67DRAFT_82577</name>
</gene>
<dbReference type="EMBL" id="MU853417">
    <property type="protein sequence ID" value="KAK4132607.1"/>
    <property type="molecule type" value="Genomic_DNA"/>
</dbReference>
<dbReference type="SMART" id="SM00353">
    <property type="entry name" value="HLH"/>
    <property type="match status" value="1"/>
</dbReference>
<dbReference type="AlphaFoldDB" id="A0AAN6ZBX2"/>
<proteinExistence type="predicted"/>
<dbReference type="PROSITE" id="PS50888">
    <property type="entry name" value="BHLH"/>
    <property type="match status" value="1"/>
</dbReference>
<dbReference type="Gene3D" id="4.10.280.10">
    <property type="entry name" value="Helix-loop-helix DNA-binding domain"/>
    <property type="match status" value="1"/>
</dbReference>